<dbReference type="SUPFAM" id="SSF51294">
    <property type="entry name" value="Hedgehog/intein (Hint) domain"/>
    <property type="match status" value="1"/>
</dbReference>
<keyword evidence="4" id="KW-0378">Hydrolase</keyword>
<accession>A0A068CDW5</accession>
<dbReference type="InterPro" id="IPR036844">
    <property type="entry name" value="Hint_dom_sf"/>
</dbReference>
<dbReference type="PROSITE" id="PS50819">
    <property type="entry name" value="INTEIN_ENDONUCLEASE"/>
    <property type="match status" value="1"/>
</dbReference>
<dbReference type="Proteomes" id="UP000027390">
    <property type="component" value="Segment"/>
</dbReference>
<organism evidence="4 5">
    <name type="scientific">Mycobacterium phage Willis</name>
    <dbReference type="NCBI Taxonomy" id="1486404"/>
    <lineage>
        <taxon>Viruses</taxon>
        <taxon>Duplodnaviria</taxon>
        <taxon>Heunggongvirae</taxon>
        <taxon>Uroviricota</taxon>
        <taxon>Caudoviricetes</taxon>
        <taxon>Ceeclamvirinae</taxon>
        <taxon>Bixzunavirus</taxon>
        <taxon>Bixzunavirus Bxz1</taxon>
    </lineage>
</organism>
<sequence length="587" mass="66383">MGKEGRKSIFRSLAERDLLIPYFRNALLSQEWPDEYTIKVDSSPYYGKGDGYFHPSTHALMPARQLYYHFHPDTRDKIIQEDRTITQEMTLTMGSAIHAVVQTQFQMAGLIKGPDDCEVEYVDRTHHVRGRVDFIVHHPNGQVIPVELKSLACSTPILTTNGWSTMGALQDGDEVYAPDGQPTKVIKAHPINLNRPCFKVRFRDGQEVVTDAEHLWQVNDRNNGGRDRVMTTQEIADAPWGGRYRFRVPVTEPLQTPEADLPVDPWLLGAWLGDGDASMVSICSGSQDLDYLISRVEGLGLSHRVNRYGSRAASVYVHGMRAVFSELGLLKNKHIPDRYLTASVAQRRQLLAGLMDSDGTVSDRQVTISMKNERLMRQVLQLVRSLGYRAGFGSHMARLNGRDCGLVYVVRFHTGWGESPFDMPRKRDGWEQATKTSVQNLRLNAIVAVEPVETVPVRCITVAHESSLYVAGEGFVPTHNTQNSRSFDFQDSIKPIWDAQLSLGLHGTGHPLGILLVVESGYPFRMREYRVPRNDQLLTQIFQKFDYVRECIALNKVPEYCCMPQSKEMDACPARYQCWLKDKVEAS</sequence>
<name>A0A068CDW5_9CAUD</name>
<evidence type="ECO:0000256" key="2">
    <source>
        <dbReference type="ARBA" id="ARBA00023000"/>
    </source>
</evidence>
<keyword evidence="4" id="KW-0255">Endonuclease</keyword>
<evidence type="ECO:0000259" key="3">
    <source>
        <dbReference type="PROSITE" id="PS50819"/>
    </source>
</evidence>
<keyword evidence="2" id="KW-0651">Protein splicing</keyword>
<dbReference type="EMBL" id="KJ595575">
    <property type="protein sequence ID" value="AID18263.1"/>
    <property type="molecule type" value="Genomic_DNA"/>
</dbReference>
<dbReference type="GO" id="GO:0016539">
    <property type="term" value="P:intein-mediated protein splicing"/>
    <property type="evidence" value="ECO:0007669"/>
    <property type="project" value="InterPro"/>
</dbReference>
<evidence type="ECO:0000313" key="4">
    <source>
        <dbReference type="EMBL" id="AID18263.1"/>
    </source>
</evidence>
<dbReference type="GO" id="GO:0003677">
    <property type="term" value="F:DNA binding"/>
    <property type="evidence" value="ECO:0007669"/>
    <property type="project" value="InterPro"/>
</dbReference>
<keyword evidence="4" id="KW-0540">Nuclease</keyword>
<dbReference type="InterPro" id="IPR007869">
    <property type="entry name" value="Homing_endonuc_PI-Sce"/>
</dbReference>
<dbReference type="Gene3D" id="3.10.28.10">
    <property type="entry name" value="Homing endonucleases"/>
    <property type="match status" value="1"/>
</dbReference>
<keyword evidence="1" id="KW-0068">Autocatalytic cleavage</keyword>
<dbReference type="GO" id="GO:0004519">
    <property type="term" value="F:endonuclease activity"/>
    <property type="evidence" value="ECO:0007669"/>
    <property type="project" value="UniProtKB-KW"/>
</dbReference>
<evidence type="ECO:0000256" key="1">
    <source>
        <dbReference type="ARBA" id="ARBA00022813"/>
    </source>
</evidence>
<dbReference type="Pfam" id="PF05204">
    <property type="entry name" value="Hom_end"/>
    <property type="match status" value="1"/>
</dbReference>
<protein>
    <submittedName>
        <fullName evidence="4">HNH endonuclease</fullName>
    </submittedName>
</protein>
<feature type="domain" description="DOD-type homing endonuclease" evidence="3">
    <location>
        <begin position="267"/>
        <end position="388"/>
    </location>
</feature>
<dbReference type="SUPFAM" id="SSF55608">
    <property type="entry name" value="Homing endonucleases"/>
    <property type="match status" value="1"/>
</dbReference>
<proteinExistence type="predicted"/>
<dbReference type="InterPro" id="IPR027434">
    <property type="entry name" value="Homing_endonucl"/>
</dbReference>
<evidence type="ECO:0000313" key="5">
    <source>
        <dbReference type="Proteomes" id="UP000027390"/>
    </source>
</evidence>
<dbReference type="Gene3D" id="3.90.320.10">
    <property type="match status" value="1"/>
</dbReference>
<dbReference type="InterPro" id="IPR004042">
    <property type="entry name" value="Intein_endonuc_central"/>
</dbReference>
<dbReference type="PRINTS" id="PR00379">
    <property type="entry name" value="INTEIN"/>
</dbReference>
<dbReference type="InterPro" id="IPR011604">
    <property type="entry name" value="PDDEXK-like_dom_sf"/>
</dbReference>
<reference evidence="4 5" key="1">
    <citation type="submission" date="2014-03" db="EMBL/GenBank/DDBJ databases">
        <authorList>
            <person name="Churilla B.M."/>
            <person name="Abrahim M.R."/>
            <person name="Burke K.A."/>
            <person name="Yu V.J."/>
            <person name="Adkins N.L."/>
            <person name="Cohen K.L."/>
            <person name="Colicchio M.A."/>
            <person name="Fasoranti T.O."/>
            <person name="Genkil J.S."/>
            <person name="Kramer Z.J."/>
            <person name="Prout A.K."/>
            <person name="Schafer C.E."/>
            <person name="Schwarz A.G."/>
            <person name="Tish M."/>
            <person name="Vispute N."/>
            <person name="Wilkes K.E."/>
            <person name="Williams C.R."/>
            <person name="Xiao X."/>
            <person name="Yoder B.A."/>
            <person name="Lapin J.S."/>
            <person name="Ott C.T."/>
            <person name="Walburn T.D."/>
            <person name="Bradley K.W."/>
            <person name="Clarke D.Q."/>
            <person name="Lewis M.F."/>
            <person name="Barker L.P."/>
            <person name="Bailey C."/>
            <person name="Asai D.J."/>
            <person name="Bowman C.A."/>
            <person name="Russell D.A."/>
            <person name="Pope W.H."/>
            <person name="Jacobs-Sera D."/>
            <person name="Hendrix R.W."/>
            <person name="Hatfull G.F."/>
        </authorList>
    </citation>
    <scope>NUCLEOTIDE SEQUENCE [LARGE SCALE GENOMIC DNA]</scope>
</reference>
<dbReference type="InterPro" id="IPR006142">
    <property type="entry name" value="INTEIN"/>
</dbReference>
<dbReference type="InterPro" id="IPR030934">
    <property type="entry name" value="Intein_C"/>
</dbReference>
<gene>
    <name evidence="4" type="primary">215</name>
    <name evidence="4" type="ORF">PBI_WILLIS_215</name>
</gene>
<dbReference type="NCBIfam" id="TIGR01443">
    <property type="entry name" value="intein_Cterm"/>
    <property type="match status" value="1"/>
</dbReference>